<proteinExistence type="predicted"/>
<name>A0A223S1N2_9ACTN</name>
<dbReference type="RefSeq" id="WP_017620653.1">
    <property type="nucleotide sequence ID" value="NZ_ANBG01000344.1"/>
</dbReference>
<keyword evidence="1 4" id="KW-0808">Transferase</keyword>
<evidence type="ECO:0000313" key="5">
    <source>
        <dbReference type="Proteomes" id="UP000215005"/>
    </source>
</evidence>
<dbReference type="Gene3D" id="3.40.50.2000">
    <property type="entry name" value="Glycogen Phosphorylase B"/>
    <property type="match status" value="2"/>
</dbReference>
<dbReference type="CDD" id="cd03801">
    <property type="entry name" value="GT4_PimA-like"/>
    <property type="match status" value="1"/>
</dbReference>
<dbReference type="PANTHER" id="PTHR46401">
    <property type="entry name" value="GLYCOSYLTRANSFERASE WBBK-RELATED"/>
    <property type="match status" value="1"/>
</dbReference>
<evidence type="ECO:0000256" key="2">
    <source>
        <dbReference type="SAM" id="MobiDB-lite"/>
    </source>
</evidence>
<dbReference type="InterPro" id="IPR001296">
    <property type="entry name" value="Glyco_trans_1"/>
</dbReference>
<keyword evidence="5" id="KW-1185">Reference proteome</keyword>
<dbReference type="SUPFAM" id="SSF53756">
    <property type="entry name" value="UDP-Glycosyltransferase/glycogen phosphorylase"/>
    <property type="match status" value="1"/>
</dbReference>
<dbReference type="GO" id="GO:0009103">
    <property type="term" value="P:lipopolysaccharide biosynthetic process"/>
    <property type="evidence" value="ECO:0007669"/>
    <property type="project" value="TreeGrafter"/>
</dbReference>
<dbReference type="Pfam" id="PF00534">
    <property type="entry name" value="Glycos_transf_1"/>
    <property type="match status" value="1"/>
</dbReference>
<dbReference type="GO" id="GO:0016757">
    <property type="term" value="F:glycosyltransferase activity"/>
    <property type="evidence" value="ECO:0007669"/>
    <property type="project" value="InterPro"/>
</dbReference>
<protein>
    <submittedName>
        <fullName evidence="4">Glycosyl transferase</fullName>
    </submittedName>
</protein>
<evidence type="ECO:0000256" key="1">
    <source>
        <dbReference type="ARBA" id="ARBA00022679"/>
    </source>
</evidence>
<sequence length="369" mass="39268">MTAPTFVLPGGVDDPTTPSGGNVFDRRLCRELARMGRPVREVAIPGTWPEPDASGRDRLARALDALPDGAAVVVDGLVACGVPEIVVPSARRLRLGVLVHLPLADETGLSTDHAAELDAAERDTLRAARAVIATSRWAARNIKDRHSLDHRRVWTVEPGTDAAPLVSGTDHGVRFLSVASVTPRKGHDLLVRALAGITDLRWGCVCVGPAPPESAFASEVRRLVGQLGLGGRIDFSGPLSGDALAHAYAEADLLLLPSRAETFGMAAAEALARGIPVLATTAGALPDTLGQARGGTVPGLLVPPNDVQALAGSLRSWLMDGALRDRLRAAARLRRAELRPWEAAARDMTVILDRMHEPRHPRPQRENAW</sequence>
<dbReference type="Proteomes" id="UP000215005">
    <property type="component" value="Chromosome"/>
</dbReference>
<reference evidence="4 5" key="1">
    <citation type="submission" date="2017-08" db="EMBL/GenBank/DDBJ databases">
        <title>The complete genome sequence of Nocardiopsis gilva YIM 90087.</title>
        <authorList>
            <person name="Yin M."/>
            <person name="Tang S."/>
        </authorList>
    </citation>
    <scope>NUCLEOTIDE SEQUENCE [LARGE SCALE GENOMIC DNA]</scope>
    <source>
        <strain evidence="4 5">YIM 90087</strain>
    </source>
</reference>
<dbReference type="EMBL" id="CP022753">
    <property type="protein sequence ID" value="ASU82035.1"/>
    <property type="molecule type" value="Genomic_DNA"/>
</dbReference>
<evidence type="ECO:0000313" key="4">
    <source>
        <dbReference type="EMBL" id="ASU82035.1"/>
    </source>
</evidence>
<feature type="domain" description="Glycosyl transferase family 1" evidence="3">
    <location>
        <begin position="175"/>
        <end position="333"/>
    </location>
</feature>
<dbReference type="KEGG" id="ngv:CDO52_03880"/>
<dbReference type="PANTHER" id="PTHR46401:SF2">
    <property type="entry name" value="GLYCOSYLTRANSFERASE WBBK-RELATED"/>
    <property type="match status" value="1"/>
</dbReference>
<feature type="region of interest" description="Disordered" evidence="2">
    <location>
        <begin position="1"/>
        <end position="20"/>
    </location>
</feature>
<gene>
    <name evidence="4" type="ORF">CDO52_03880</name>
</gene>
<organism evidence="4 5">
    <name type="scientific">Nocardiopsis gilva YIM 90087</name>
    <dbReference type="NCBI Taxonomy" id="1235441"/>
    <lineage>
        <taxon>Bacteria</taxon>
        <taxon>Bacillati</taxon>
        <taxon>Actinomycetota</taxon>
        <taxon>Actinomycetes</taxon>
        <taxon>Streptosporangiales</taxon>
        <taxon>Nocardiopsidaceae</taxon>
        <taxon>Nocardiopsis</taxon>
    </lineage>
</organism>
<accession>A0A223S1N2</accession>
<evidence type="ECO:0000259" key="3">
    <source>
        <dbReference type="Pfam" id="PF00534"/>
    </source>
</evidence>
<dbReference type="AlphaFoldDB" id="A0A223S1N2"/>